<gene>
    <name evidence="6" type="ORF">BCR41DRAFT_337369</name>
</gene>
<dbReference type="InterPro" id="IPR016181">
    <property type="entry name" value="Acyl_CoA_acyltransferase"/>
</dbReference>
<dbReference type="PANTHER" id="PTHR45896">
    <property type="entry name" value="N-ALPHA-ACETYLTRANSFERASE 30"/>
    <property type="match status" value="1"/>
</dbReference>
<feature type="region of interest" description="Disordered" evidence="4">
    <location>
        <begin position="1"/>
        <end position="67"/>
    </location>
</feature>
<feature type="compositionally biased region" description="Basic residues" evidence="4">
    <location>
        <begin position="1"/>
        <end position="10"/>
    </location>
</feature>
<sequence length="227" mass="25366">MTKPKAKKKSKSEESKSDDLKGKGTGKGNTTAIATTTTITTTTSAKSSSEKDKATAPTANDSTGLPPIDYIGYESEHQLQGMISLIENDLSEPYSIYTYRYFLHQWPKLSFLAMDREKDKCVGVIVCRLDIHGSARSNRGYIAMLAVSKEYRKRRIGSTLVLMAIEAMKQAGADEIVLETEYTNQSAIALYQQMGFIKDKRLYRYYLNGVDAFRLKLFCKPEIGPIS</sequence>
<dbReference type="SUPFAM" id="SSF55729">
    <property type="entry name" value="Acyl-CoA N-acyltransferases (Nat)"/>
    <property type="match status" value="1"/>
</dbReference>
<dbReference type="Pfam" id="PF00583">
    <property type="entry name" value="Acetyltransf_1"/>
    <property type="match status" value="1"/>
</dbReference>
<organism evidence="6 7">
    <name type="scientific">Lobosporangium transversale</name>
    <dbReference type="NCBI Taxonomy" id="64571"/>
    <lineage>
        <taxon>Eukaryota</taxon>
        <taxon>Fungi</taxon>
        <taxon>Fungi incertae sedis</taxon>
        <taxon>Mucoromycota</taxon>
        <taxon>Mortierellomycotina</taxon>
        <taxon>Mortierellomycetes</taxon>
        <taxon>Mortierellales</taxon>
        <taxon>Mortierellaceae</taxon>
        <taxon>Lobosporangium</taxon>
    </lineage>
</organism>
<comment type="caution">
    <text evidence="6">The sequence shown here is derived from an EMBL/GenBank/DDBJ whole genome shotgun (WGS) entry which is preliminary data.</text>
</comment>
<dbReference type="OrthoDB" id="249099at2759"/>
<evidence type="ECO:0000256" key="2">
    <source>
        <dbReference type="ARBA" id="ARBA00023315"/>
    </source>
</evidence>
<keyword evidence="7" id="KW-1185">Reference proteome</keyword>
<reference evidence="6 7" key="1">
    <citation type="submission" date="2016-07" db="EMBL/GenBank/DDBJ databases">
        <title>Pervasive Adenine N6-methylation of Active Genes in Fungi.</title>
        <authorList>
            <consortium name="DOE Joint Genome Institute"/>
            <person name="Mondo S.J."/>
            <person name="Dannebaum R.O."/>
            <person name="Kuo R.C."/>
            <person name="Labutti K."/>
            <person name="Haridas S."/>
            <person name="Kuo A."/>
            <person name="Salamov A."/>
            <person name="Ahrendt S.R."/>
            <person name="Lipzen A."/>
            <person name="Sullivan W."/>
            <person name="Andreopoulos W.B."/>
            <person name="Clum A."/>
            <person name="Lindquist E."/>
            <person name="Daum C."/>
            <person name="Ramamoorthy G.K."/>
            <person name="Gryganskyi A."/>
            <person name="Culley D."/>
            <person name="Magnuson J.K."/>
            <person name="James T.Y."/>
            <person name="O'Malley M.A."/>
            <person name="Stajich J.E."/>
            <person name="Spatafora J.W."/>
            <person name="Visel A."/>
            <person name="Grigoriev I.V."/>
        </authorList>
    </citation>
    <scope>NUCLEOTIDE SEQUENCE [LARGE SCALE GENOMIC DNA]</scope>
    <source>
        <strain evidence="6 7">NRRL 3116</strain>
    </source>
</reference>
<name>A0A1Y2GLM8_9FUNG</name>
<evidence type="ECO:0000313" key="6">
    <source>
        <dbReference type="EMBL" id="ORZ14450.1"/>
    </source>
</evidence>
<dbReference type="RefSeq" id="XP_021880928.1">
    <property type="nucleotide sequence ID" value="XM_022022068.1"/>
</dbReference>
<evidence type="ECO:0000256" key="3">
    <source>
        <dbReference type="ARBA" id="ARBA00024025"/>
    </source>
</evidence>
<evidence type="ECO:0000313" key="7">
    <source>
        <dbReference type="Proteomes" id="UP000193648"/>
    </source>
</evidence>
<dbReference type="Gene3D" id="3.40.630.30">
    <property type="match status" value="1"/>
</dbReference>
<dbReference type="InterPro" id="IPR000182">
    <property type="entry name" value="GNAT_dom"/>
</dbReference>
<dbReference type="PANTHER" id="PTHR45896:SF1">
    <property type="entry name" value="N-ALPHA-ACETYLTRANSFERASE 30"/>
    <property type="match status" value="1"/>
</dbReference>
<dbReference type="InterPro" id="IPR044542">
    <property type="entry name" value="NAA30-like"/>
</dbReference>
<dbReference type="InParanoid" id="A0A1Y2GLM8"/>
<proteinExistence type="inferred from homology"/>
<dbReference type="EMBL" id="MCFF01000021">
    <property type="protein sequence ID" value="ORZ14450.1"/>
    <property type="molecule type" value="Genomic_DNA"/>
</dbReference>
<feature type="compositionally biased region" description="Basic and acidic residues" evidence="4">
    <location>
        <begin position="11"/>
        <end position="22"/>
    </location>
</feature>
<dbReference type="GO" id="GO:0031417">
    <property type="term" value="C:NatC complex"/>
    <property type="evidence" value="ECO:0007669"/>
    <property type="project" value="EnsemblFungi"/>
</dbReference>
<feature type="domain" description="N-acetyltransferase" evidence="5">
    <location>
        <begin position="69"/>
        <end position="220"/>
    </location>
</feature>
<keyword evidence="2 6" id="KW-0012">Acyltransferase</keyword>
<accession>A0A1Y2GLM8</accession>
<protein>
    <submittedName>
        <fullName evidence="6">Acyl-CoA N-acyltransferase</fullName>
    </submittedName>
</protein>
<dbReference type="AlphaFoldDB" id="A0A1Y2GLM8"/>
<feature type="compositionally biased region" description="Low complexity" evidence="4">
    <location>
        <begin position="28"/>
        <end position="47"/>
    </location>
</feature>
<keyword evidence="1 6" id="KW-0808">Transferase</keyword>
<evidence type="ECO:0000256" key="1">
    <source>
        <dbReference type="ARBA" id="ARBA00022679"/>
    </source>
</evidence>
<dbReference type="GO" id="GO:0032880">
    <property type="term" value="P:regulation of protein localization"/>
    <property type="evidence" value="ECO:0007669"/>
    <property type="project" value="EnsemblFungi"/>
</dbReference>
<dbReference type="STRING" id="64571.A0A1Y2GLM8"/>
<evidence type="ECO:0000259" key="5">
    <source>
        <dbReference type="PROSITE" id="PS51186"/>
    </source>
</evidence>
<evidence type="ECO:0000256" key="4">
    <source>
        <dbReference type="SAM" id="MobiDB-lite"/>
    </source>
</evidence>
<comment type="similarity">
    <text evidence="3">Belongs to the acetyltransferase family. MAK3 subfamily.</text>
</comment>
<dbReference type="Proteomes" id="UP000193648">
    <property type="component" value="Unassembled WGS sequence"/>
</dbReference>
<dbReference type="GO" id="GO:0004596">
    <property type="term" value="F:protein-N-terminal amino-acid acetyltransferase activity"/>
    <property type="evidence" value="ECO:0007669"/>
    <property type="project" value="EnsemblFungi"/>
</dbReference>
<dbReference type="CDD" id="cd04301">
    <property type="entry name" value="NAT_SF"/>
    <property type="match status" value="1"/>
</dbReference>
<dbReference type="GeneID" id="33563912"/>
<dbReference type="PROSITE" id="PS51186">
    <property type="entry name" value="GNAT"/>
    <property type="match status" value="1"/>
</dbReference>
<dbReference type="FunCoup" id="A0A1Y2GLM8">
    <property type="interactions" value="14"/>
</dbReference>